<dbReference type="SUPFAM" id="SSF55920">
    <property type="entry name" value="Creatinase/aminopeptidase"/>
    <property type="match status" value="1"/>
</dbReference>
<dbReference type="InterPro" id="IPR029149">
    <property type="entry name" value="Creatin/AminoP/Spt16_N"/>
</dbReference>
<dbReference type="Gene3D" id="3.90.230.10">
    <property type="entry name" value="Creatinase/methionine aminopeptidase superfamily"/>
    <property type="match status" value="1"/>
</dbReference>
<dbReference type="GO" id="GO:0030145">
    <property type="term" value="F:manganese ion binding"/>
    <property type="evidence" value="ECO:0007669"/>
    <property type="project" value="InterPro"/>
</dbReference>
<dbReference type="OrthoDB" id="4215474at2759"/>
<dbReference type="GeneID" id="117577971"/>
<evidence type="ECO:0000256" key="6">
    <source>
        <dbReference type="SAM" id="MobiDB-lite"/>
    </source>
</evidence>
<dbReference type="PANTHER" id="PTHR43226">
    <property type="entry name" value="XAA-PRO AMINOPEPTIDASE 3"/>
    <property type="match status" value="1"/>
</dbReference>
<evidence type="ECO:0000259" key="7">
    <source>
        <dbReference type="SMART" id="SM01011"/>
    </source>
</evidence>
<organism evidence="8 9">
    <name type="scientific">Drosophila albomicans</name>
    <name type="common">Fruit fly</name>
    <dbReference type="NCBI Taxonomy" id="7291"/>
    <lineage>
        <taxon>Eukaryota</taxon>
        <taxon>Metazoa</taxon>
        <taxon>Ecdysozoa</taxon>
        <taxon>Arthropoda</taxon>
        <taxon>Hexapoda</taxon>
        <taxon>Insecta</taxon>
        <taxon>Pterygota</taxon>
        <taxon>Neoptera</taxon>
        <taxon>Endopterygota</taxon>
        <taxon>Diptera</taxon>
        <taxon>Brachycera</taxon>
        <taxon>Muscomorpha</taxon>
        <taxon>Ephydroidea</taxon>
        <taxon>Drosophilidae</taxon>
        <taxon>Drosophila</taxon>
    </lineage>
</organism>
<keyword evidence="4" id="KW-0378">Hydrolase</keyword>
<sequence length="535" mass="60490">MFALKRLPRFCLLRAIHQQQQSSTAKFSKYATTGAKGTGQEEETRVGGSGSIAEALRHGQRALGQPTCYTHPHLIKANELVPGVELREFQLRRTSLMQGLKAYAESFGDEFNGRASKSHMLVIGAAAKKYMSGKIPYVFRQSSDFYYLTGCLEPDAILMMTIDDASQVQSTLFMRPKDPHAELWDGPRTGPEYAVPLFGVQQSYPIDSFAQLAAKSVAHLKPHLWFDLKHSELPQLNDAMLQLCNSERARLLPAYSFVENMRLLKSPAEMQLMRRTCEIASLAFNEVMAETRPGQSEHQLYASIDFKCRMRNASYLAYPPVVAAGKNATVIHYVNNTQLLQPKELLLMDAGCEYGGYTSDITRTWPVSGEFTDAQRTLYDMMEQLQKETIELIMQPGGESLDQLFETTCFKLGKYLQEIGLVSKHLSDYKELASQGYKFCPHHVSHYLGMDVHDTPHVPRNTRLMPGMVFTVEPGIYIDEQRTDVPPEFRGIGIRIEDDILINEQGQVEVLTAKCLKERRALENLFKVKPQQQQD</sequence>
<dbReference type="Pfam" id="PF00557">
    <property type="entry name" value="Peptidase_M24"/>
    <property type="match status" value="1"/>
</dbReference>
<dbReference type="PANTHER" id="PTHR43226:SF4">
    <property type="entry name" value="XAA-PRO AMINOPEPTIDASE 3"/>
    <property type="match status" value="1"/>
</dbReference>
<evidence type="ECO:0000256" key="5">
    <source>
        <dbReference type="ARBA" id="ARBA00023211"/>
    </source>
</evidence>
<dbReference type="GO" id="GO:0005739">
    <property type="term" value="C:mitochondrion"/>
    <property type="evidence" value="ECO:0007669"/>
    <property type="project" value="TreeGrafter"/>
</dbReference>
<dbReference type="Pfam" id="PF05195">
    <property type="entry name" value="AMP_N"/>
    <property type="match status" value="1"/>
</dbReference>
<dbReference type="AlphaFoldDB" id="A0A6P8XZC3"/>
<evidence type="ECO:0000313" key="8">
    <source>
        <dbReference type="Proteomes" id="UP000515160"/>
    </source>
</evidence>
<dbReference type="SMART" id="SM01011">
    <property type="entry name" value="AMP_N"/>
    <property type="match status" value="1"/>
</dbReference>
<dbReference type="InterPro" id="IPR052433">
    <property type="entry name" value="X-Pro_dipept-like"/>
</dbReference>
<keyword evidence="9" id="KW-0031">Aminopeptidase</keyword>
<evidence type="ECO:0000313" key="9">
    <source>
        <dbReference type="RefSeq" id="XP_034118943.1"/>
    </source>
</evidence>
<dbReference type="GO" id="GO:0070006">
    <property type="term" value="F:metalloaminopeptidase activity"/>
    <property type="evidence" value="ECO:0007669"/>
    <property type="project" value="InterPro"/>
</dbReference>
<feature type="domain" description="Aminopeptidase P N-terminal" evidence="7">
    <location>
        <begin position="84"/>
        <end position="234"/>
    </location>
</feature>
<evidence type="ECO:0000256" key="3">
    <source>
        <dbReference type="ARBA" id="ARBA00022723"/>
    </source>
</evidence>
<evidence type="ECO:0000256" key="2">
    <source>
        <dbReference type="ARBA" id="ARBA00008766"/>
    </source>
</evidence>
<evidence type="ECO:0000256" key="4">
    <source>
        <dbReference type="ARBA" id="ARBA00022801"/>
    </source>
</evidence>
<dbReference type="Gene3D" id="3.40.350.10">
    <property type="entry name" value="Creatinase/prolidase N-terminal domain"/>
    <property type="match status" value="1"/>
</dbReference>
<keyword evidence="8" id="KW-1185">Reference proteome</keyword>
<dbReference type="RefSeq" id="XP_034118943.1">
    <property type="nucleotide sequence ID" value="XM_034263052.2"/>
</dbReference>
<dbReference type="CDD" id="cd01087">
    <property type="entry name" value="Prolidase"/>
    <property type="match status" value="1"/>
</dbReference>
<dbReference type="InterPro" id="IPR001714">
    <property type="entry name" value="Pept_M24_MAP"/>
</dbReference>
<proteinExistence type="inferred from homology"/>
<dbReference type="InterPro" id="IPR007865">
    <property type="entry name" value="Aminopep_P_N"/>
</dbReference>
<keyword evidence="9" id="KW-0645">Protease</keyword>
<dbReference type="PRINTS" id="PR00599">
    <property type="entry name" value="MAPEPTIDASE"/>
</dbReference>
<protein>
    <submittedName>
        <fullName evidence="9">Xaa-Pro aminopeptidase 3</fullName>
    </submittedName>
</protein>
<reference evidence="9" key="1">
    <citation type="submission" date="2025-08" db="UniProtKB">
        <authorList>
            <consortium name="RefSeq"/>
        </authorList>
    </citation>
    <scope>IDENTIFICATION</scope>
    <source>
        <strain evidence="9">15112-1751.03</strain>
        <tissue evidence="9">Whole Adult</tissue>
    </source>
</reference>
<comment type="cofactor">
    <cofactor evidence="1">
        <name>Mn(2+)</name>
        <dbReference type="ChEBI" id="CHEBI:29035"/>
    </cofactor>
</comment>
<comment type="similarity">
    <text evidence="2">Belongs to the peptidase M24B family.</text>
</comment>
<gene>
    <name evidence="9" type="primary">LOC117577971</name>
</gene>
<evidence type="ECO:0000256" key="1">
    <source>
        <dbReference type="ARBA" id="ARBA00001936"/>
    </source>
</evidence>
<dbReference type="SUPFAM" id="SSF53092">
    <property type="entry name" value="Creatinase/prolidase N-terminal domain"/>
    <property type="match status" value="1"/>
</dbReference>
<keyword evidence="3" id="KW-0479">Metal-binding</keyword>
<name>A0A6P8XZC3_DROAB</name>
<accession>A0A6P8XZC3</accession>
<dbReference type="Proteomes" id="UP000515160">
    <property type="component" value="Chromosome X"/>
</dbReference>
<dbReference type="GO" id="GO:0006508">
    <property type="term" value="P:proteolysis"/>
    <property type="evidence" value="ECO:0007669"/>
    <property type="project" value="TreeGrafter"/>
</dbReference>
<dbReference type="InterPro" id="IPR036005">
    <property type="entry name" value="Creatinase/aminopeptidase-like"/>
</dbReference>
<feature type="region of interest" description="Disordered" evidence="6">
    <location>
        <begin position="26"/>
        <end position="46"/>
    </location>
</feature>
<dbReference type="InterPro" id="IPR000994">
    <property type="entry name" value="Pept_M24"/>
</dbReference>
<keyword evidence="5" id="KW-0464">Manganese</keyword>